<dbReference type="Pfam" id="PF04940">
    <property type="entry name" value="BLUF"/>
    <property type="match status" value="1"/>
</dbReference>
<dbReference type="FunFam" id="3.30.70.270:FF:000001">
    <property type="entry name" value="Diguanylate cyclase domain protein"/>
    <property type="match status" value="1"/>
</dbReference>
<organism evidence="9 10">
    <name type="scientific">Thiorhodococcus mannitoliphagus</name>
    <dbReference type="NCBI Taxonomy" id="329406"/>
    <lineage>
        <taxon>Bacteria</taxon>
        <taxon>Pseudomonadati</taxon>
        <taxon>Pseudomonadota</taxon>
        <taxon>Gammaproteobacteria</taxon>
        <taxon>Chromatiales</taxon>
        <taxon>Chromatiaceae</taxon>
        <taxon>Thiorhodococcus</taxon>
    </lineage>
</organism>
<dbReference type="PROSITE" id="PS50925">
    <property type="entry name" value="BLUF"/>
    <property type="match status" value="1"/>
</dbReference>
<dbReference type="SUPFAM" id="SSF141868">
    <property type="entry name" value="EAL domain-like"/>
    <property type="match status" value="1"/>
</dbReference>
<dbReference type="InterPro" id="IPR013767">
    <property type="entry name" value="PAS_fold"/>
</dbReference>
<evidence type="ECO:0000313" key="9">
    <source>
        <dbReference type="EMBL" id="NEX20614.1"/>
    </source>
</evidence>
<dbReference type="Pfam" id="PF00563">
    <property type="entry name" value="EAL"/>
    <property type="match status" value="1"/>
</dbReference>
<dbReference type="SMART" id="SM00091">
    <property type="entry name" value="PAS"/>
    <property type="match status" value="2"/>
</dbReference>
<dbReference type="Pfam" id="PF13458">
    <property type="entry name" value="Peripla_BP_6"/>
    <property type="match status" value="1"/>
</dbReference>
<dbReference type="SMART" id="SM00086">
    <property type="entry name" value="PAC"/>
    <property type="match status" value="2"/>
</dbReference>
<dbReference type="InterPro" id="IPR001610">
    <property type="entry name" value="PAC"/>
</dbReference>
<dbReference type="GO" id="GO:0009882">
    <property type="term" value="F:blue light photoreceptor activity"/>
    <property type="evidence" value="ECO:0007669"/>
    <property type="project" value="InterPro"/>
</dbReference>
<evidence type="ECO:0000256" key="4">
    <source>
        <dbReference type="ARBA" id="ARBA00022737"/>
    </source>
</evidence>
<dbReference type="InterPro" id="IPR000014">
    <property type="entry name" value="PAS"/>
</dbReference>
<dbReference type="PANTHER" id="PTHR44757:SF2">
    <property type="entry name" value="BIOFILM ARCHITECTURE MAINTENANCE PROTEIN MBAA"/>
    <property type="match status" value="1"/>
</dbReference>
<sequence>MSQPSSNPIRIGVMPPLSGLGGLYGPEMSCASQIACDEINALGGVLGKKLELIIADDGGIPETAIHTAQRLLDLGCAALVANLPANTRAAVVTQITEPRERPYLNCSFYEGSLYGRSFFSFGALPNQQIERMIGHMAKVVGAKMFFVGSGQEWERVAMTTAEQQLRAQGGDVLGTESVGTESERIDQVLARIQCSGADILLPFFEGEAQIRFLKRIAQLGLKQHLSVVMCNFDEAIAAMLPPEVREGLYASGAYFMSVETAVNARFLSALKALDEVAATSCGGKAVVTSHGEAAYVAIHAFAQAAKAAESLDPQTLVRCLEQVQIAAPQGNVRMDTLTHHAHVNNYLARCNFDGSFQTVKHFGTRQPVIPERYRYCLPSLAGMESSTADSQTPAEQDLAIAVAGIDTAGKIEFFNPSFQRLWRLPEDAPLIGLAVKDLWDDEARLGEIPATLERASEWRGTLTARRADGTLKRLAVVAEPLRHIGGEIAGYTLACTDTRARLPQPGDASHHVLAMADVAILASDADGVIIEANRRANQLFGYQPAELIGLSLHALVPPQYREQHAHQVSGFMRGAVRERPMGMRNEVMGLRKDGSAFPAEVSISKIHVGGTWVLVATLNDITERKIAEHELIWHASHDALTGLPNRTLIYEQLARALLRSRRQSHGVALLFIDLDGFKLINDTHGHATGDDLLKTIAWKLLDQVRPGDTVGRLGGDEFVILCDLVESPSALTTLAKRLNEMLRMPLEVQGHQLFATASIGLAMGHGTTHSADDLLRNADAAMYKAKEHGRDGWRFFNEEIQHQVRERLDITNGLRHAIQRNELQVRFQPILSTESGVIRGAELLLRWFPPEGEIPPARFIPIAEMTGSIIPIGKWVFEQACVAEAAWRARYAEQAPYVSVNLSAQQLNDETLVQSVEAALEETGADPSRILLELTETSLMSDVAKNLGVLQQLADLGLHVAVDDFGTGYSSLSQLLRMPVSTLKIDREFVDGIEKRQESKAIVSAVSSMARAMQLKVIAEGVENEDQFRYLRDIGCDYVQGFHFYRPMPSAQLEALLAEQSTSRSAEADDDLYTMLYVSVATAPMSDQALSELLQSSRSKNRDQRITGFLLYLNGSFMQILEGSRPQVQQLAESIAKDPRHHSIRTIYEGPIHRRTFLDWSMGFRNMSHLKQGFDFKAWHARTLSFVEMSEDPQLCYSLIVALAS</sequence>
<dbReference type="InterPro" id="IPR000160">
    <property type="entry name" value="GGDEF_dom"/>
</dbReference>
<dbReference type="Gene3D" id="3.40.50.2300">
    <property type="match status" value="2"/>
</dbReference>
<dbReference type="Pfam" id="PF00989">
    <property type="entry name" value="PAS"/>
    <property type="match status" value="1"/>
</dbReference>
<comment type="similarity">
    <text evidence="2">Belongs to the leucine-binding protein family.</text>
</comment>
<evidence type="ECO:0000256" key="2">
    <source>
        <dbReference type="ARBA" id="ARBA00010062"/>
    </source>
</evidence>
<evidence type="ECO:0000256" key="1">
    <source>
        <dbReference type="ARBA" id="ARBA00001946"/>
    </source>
</evidence>
<dbReference type="SMART" id="SM01034">
    <property type="entry name" value="BLUF"/>
    <property type="match status" value="1"/>
</dbReference>
<dbReference type="Gene3D" id="3.30.70.270">
    <property type="match status" value="1"/>
</dbReference>
<accession>A0A6P1DY20</accession>
<dbReference type="Proteomes" id="UP000471640">
    <property type="component" value="Unassembled WGS sequence"/>
</dbReference>
<dbReference type="PROSITE" id="PS50112">
    <property type="entry name" value="PAS"/>
    <property type="match status" value="1"/>
</dbReference>
<dbReference type="NCBIfam" id="TIGR00254">
    <property type="entry name" value="GGDEF"/>
    <property type="match status" value="1"/>
</dbReference>
<dbReference type="SMART" id="SM00267">
    <property type="entry name" value="GGDEF"/>
    <property type="match status" value="1"/>
</dbReference>
<gene>
    <name evidence="9" type="ORF">G3480_09885</name>
</gene>
<dbReference type="InterPro" id="IPR043128">
    <property type="entry name" value="Rev_trsase/Diguanyl_cyclase"/>
</dbReference>
<dbReference type="Pfam" id="PF13426">
    <property type="entry name" value="PAS_9"/>
    <property type="match status" value="1"/>
</dbReference>
<dbReference type="InterPro" id="IPR035919">
    <property type="entry name" value="EAL_sf"/>
</dbReference>
<keyword evidence="4" id="KW-0677">Repeat</keyword>
<dbReference type="PROSITE" id="PS50887">
    <property type="entry name" value="GGDEF"/>
    <property type="match status" value="1"/>
</dbReference>
<feature type="domain" description="BLUF" evidence="8">
    <location>
        <begin position="1072"/>
        <end position="1163"/>
    </location>
</feature>
<dbReference type="SUPFAM" id="SSF55785">
    <property type="entry name" value="PYP-like sensor domain (PAS domain)"/>
    <property type="match status" value="2"/>
</dbReference>
<evidence type="ECO:0000313" key="10">
    <source>
        <dbReference type="Proteomes" id="UP000471640"/>
    </source>
</evidence>
<dbReference type="SUPFAM" id="SSF55073">
    <property type="entry name" value="Nucleotide cyclase"/>
    <property type="match status" value="1"/>
</dbReference>
<comment type="cofactor">
    <cofactor evidence="1">
        <name>Mg(2+)</name>
        <dbReference type="ChEBI" id="CHEBI:18420"/>
    </cofactor>
</comment>
<dbReference type="Gene3D" id="3.30.70.100">
    <property type="match status" value="1"/>
</dbReference>
<dbReference type="GO" id="GO:0006355">
    <property type="term" value="P:regulation of DNA-templated transcription"/>
    <property type="evidence" value="ECO:0007669"/>
    <property type="project" value="InterPro"/>
</dbReference>
<dbReference type="InterPro" id="IPR029787">
    <property type="entry name" value="Nucleotide_cyclase"/>
</dbReference>
<dbReference type="PANTHER" id="PTHR44757">
    <property type="entry name" value="DIGUANYLATE CYCLASE DGCP"/>
    <property type="match status" value="1"/>
</dbReference>
<dbReference type="InterPro" id="IPR007024">
    <property type="entry name" value="BLUF_domain"/>
</dbReference>
<dbReference type="InterPro" id="IPR001633">
    <property type="entry name" value="EAL_dom"/>
</dbReference>
<dbReference type="Gene3D" id="3.20.20.450">
    <property type="entry name" value="EAL domain"/>
    <property type="match status" value="1"/>
</dbReference>
<dbReference type="InterPro" id="IPR036046">
    <property type="entry name" value="Acylphosphatase-like_dom_sf"/>
</dbReference>
<dbReference type="SMART" id="SM00052">
    <property type="entry name" value="EAL"/>
    <property type="match status" value="1"/>
</dbReference>
<feature type="domain" description="GGDEF" evidence="7">
    <location>
        <begin position="665"/>
        <end position="798"/>
    </location>
</feature>
<dbReference type="PROSITE" id="PS50883">
    <property type="entry name" value="EAL"/>
    <property type="match status" value="1"/>
</dbReference>
<dbReference type="SUPFAM" id="SSF53822">
    <property type="entry name" value="Periplasmic binding protein-like I"/>
    <property type="match status" value="1"/>
</dbReference>
<dbReference type="GO" id="GO:0003824">
    <property type="term" value="F:catalytic activity"/>
    <property type="evidence" value="ECO:0007669"/>
    <property type="project" value="UniProtKB-ARBA"/>
</dbReference>
<evidence type="ECO:0000256" key="3">
    <source>
        <dbReference type="ARBA" id="ARBA00022729"/>
    </source>
</evidence>
<dbReference type="Pfam" id="PF00990">
    <property type="entry name" value="GGDEF"/>
    <property type="match status" value="1"/>
</dbReference>
<feature type="domain" description="PAS" evidence="5">
    <location>
        <begin position="511"/>
        <end position="575"/>
    </location>
</feature>
<name>A0A6P1DY20_9GAMM</name>
<dbReference type="InterPro" id="IPR028081">
    <property type="entry name" value="Leu-bd"/>
</dbReference>
<comment type="caution">
    <text evidence="9">The sequence shown here is derived from an EMBL/GenBank/DDBJ whole genome shotgun (WGS) entry which is preliminary data.</text>
</comment>
<dbReference type="RefSeq" id="WP_164653722.1">
    <property type="nucleotide sequence ID" value="NZ_JAAIJR010000032.1"/>
</dbReference>
<dbReference type="GO" id="GO:0071949">
    <property type="term" value="F:FAD binding"/>
    <property type="evidence" value="ECO:0007669"/>
    <property type="project" value="InterPro"/>
</dbReference>
<evidence type="ECO:0000259" key="8">
    <source>
        <dbReference type="PROSITE" id="PS50925"/>
    </source>
</evidence>
<dbReference type="NCBIfam" id="TIGR00229">
    <property type="entry name" value="sensory_box"/>
    <property type="match status" value="1"/>
</dbReference>
<reference evidence="9 10" key="2">
    <citation type="submission" date="2020-02" db="EMBL/GenBank/DDBJ databases">
        <title>Genome sequences of Thiorhodococcus mannitoliphagus and Thiorhodococcus minor, purple sulfur photosynthetic bacteria in the gammaproteobacterial family, Chromatiaceae.</title>
        <authorList>
            <person name="Aviles F.A."/>
            <person name="Meyer T.E."/>
            <person name="Kyndt J.A."/>
        </authorList>
    </citation>
    <scope>NUCLEOTIDE SEQUENCE [LARGE SCALE GENOMIC DNA]</scope>
    <source>
        <strain evidence="9 10">DSM 18266</strain>
    </source>
</reference>
<evidence type="ECO:0000259" key="7">
    <source>
        <dbReference type="PROSITE" id="PS50887"/>
    </source>
</evidence>
<feature type="domain" description="EAL" evidence="6">
    <location>
        <begin position="807"/>
        <end position="1061"/>
    </location>
</feature>
<dbReference type="SUPFAM" id="SSF54975">
    <property type="entry name" value="Acylphosphatase/BLUF domain-like"/>
    <property type="match status" value="1"/>
</dbReference>
<dbReference type="AlphaFoldDB" id="A0A6P1DY20"/>
<proteinExistence type="inferred from homology"/>
<keyword evidence="3" id="KW-0732">Signal</keyword>
<evidence type="ECO:0000259" key="6">
    <source>
        <dbReference type="PROSITE" id="PS50883"/>
    </source>
</evidence>
<dbReference type="Gene3D" id="3.30.450.20">
    <property type="entry name" value="PAS domain"/>
    <property type="match status" value="2"/>
</dbReference>
<evidence type="ECO:0000259" key="5">
    <source>
        <dbReference type="PROSITE" id="PS50112"/>
    </source>
</evidence>
<dbReference type="InterPro" id="IPR028082">
    <property type="entry name" value="Peripla_BP_I"/>
</dbReference>
<dbReference type="InterPro" id="IPR035965">
    <property type="entry name" value="PAS-like_dom_sf"/>
</dbReference>
<dbReference type="CDD" id="cd01949">
    <property type="entry name" value="GGDEF"/>
    <property type="match status" value="1"/>
</dbReference>
<dbReference type="CDD" id="cd00130">
    <property type="entry name" value="PAS"/>
    <property type="match status" value="2"/>
</dbReference>
<protein>
    <submittedName>
        <fullName evidence="9">EAL domain-containing protein</fullName>
    </submittedName>
</protein>
<dbReference type="EMBL" id="JAAIJR010000032">
    <property type="protein sequence ID" value="NEX20614.1"/>
    <property type="molecule type" value="Genomic_DNA"/>
</dbReference>
<keyword evidence="10" id="KW-1185">Reference proteome</keyword>
<dbReference type="CDD" id="cd01948">
    <property type="entry name" value="EAL"/>
    <property type="match status" value="1"/>
</dbReference>
<reference evidence="10" key="1">
    <citation type="journal article" date="2020" name="Microbiol. Resour. Announc.">
        <title>Draft Genome Sequences of Thiorhodococcus mannitoliphagus and Thiorhodococcus minor, Purple Sulfur Photosynthetic Bacteria in the Gammaproteobacterial Family Chromatiaceae.</title>
        <authorList>
            <person name="Aviles F.A."/>
            <person name="Meyer T.E."/>
            <person name="Kyndt J.A."/>
        </authorList>
    </citation>
    <scope>NUCLEOTIDE SEQUENCE [LARGE SCALE GENOMIC DNA]</scope>
    <source>
        <strain evidence="10">DSM 18266</strain>
    </source>
</reference>
<dbReference type="InterPro" id="IPR052155">
    <property type="entry name" value="Biofilm_reg_signaling"/>
</dbReference>